<accession>A0A8C4N862</accession>
<evidence type="ECO:0000256" key="9">
    <source>
        <dbReference type="ARBA" id="ARBA00022777"/>
    </source>
</evidence>
<dbReference type="Gene3D" id="2.60.40.10">
    <property type="entry name" value="Immunoglobulins"/>
    <property type="match status" value="4"/>
</dbReference>
<organism evidence="29 30">
    <name type="scientific">Eptatretus burgeri</name>
    <name type="common">Inshore hagfish</name>
    <dbReference type="NCBI Taxonomy" id="7764"/>
    <lineage>
        <taxon>Eukaryota</taxon>
        <taxon>Metazoa</taxon>
        <taxon>Chordata</taxon>
        <taxon>Craniata</taxon>
        <taxon>Vertebrata</taxon>
        <taxon>Cyclostomata</taxon>
        <taxon>Myxini</taxon>
        <taxon>Myxiniformes</taxon>
        <taxon>Myxinidae</taxon>
        <taxon>Eptatretinae</taxon>
        <taxon>Eptatretus</taxon>
    </lineage>
</organism>
<dbReference type="InterPro" id="IPR036179">
    <property type="entry name" value="Ig-like_dom_sf"/>
</dbReference>
<evidence type="ECO:0000256" key="6">
    <source>
        <dbReference type="ARBA" id="ARBA00022692"/>
    </source>
</evidence>
<evidence type="ECO:0000256" key="13">
    <source>
        <dbReference type="ARBA" id="ARBA00023137"/>
    </source>
</evidence>
<evidence type="ECO:0000256" key="7">
    <source>
        <dbReference type="ARBA" id="ARBA00022737"/>
    </source>
</evidence>
<feature type="signal peptide" evidence="25">
    <location>
        <begin position="1"/>
        <end position="21"/>
    </location>
</feature>
<dbReference type="GO" id="GO:0007169">
    <property type="term" value="P:cell surface receptor protein tyrosine kinase signaling pathway"/>
    <property type="evidence" value="ECO:0007669"/>
    <property type="project" value="TreeGrafter"/>
</dbReference>
<evidence type="ECO:0000256" key="2">
    <source>
        <dbReference type="ARBA" id="ARBA00006692"/>
    </source>
</evidence>
<dbReference type="Proteomes" id="UP000694388">
    <property type="component" value="Unplaced"/>
</dbReference>
<dbReference type="SUPFAM" id="SSF48726">
    <property type="entry name" value="Immunoglobulin"/>
    <property type="match status" value="2"/>
</dbReference>
<comment type="catalytic activity">
    <reaction evidence="18">
        <text>L-tyrosyl-[protein] + ATP = O-phospho-L-tyrosyl-[protein] + ADP + H(+)</text>
        <dbReference type="Rhea" id="RHEA:10596"/>
        <dbReference type="Rhea" id="RHEA-COMP:10136"/>
        <dbReference type="Rhea" id="RHEA-COMP:20101"/>
        <dbReference type="ChEBI" id="CHEBI:15378"/>
        <dbReference type="ChEBI" id="CHEBI:30616"/>
        <dbReference type="ChEBI" id="CHEBI:46858"/>
        <dbReference type="ChEBI" id="CHEBI:61978"/>
        <dbReference type="ChEBI" id="CHEBI:456216"/>
        <dbReference type="EC" id="2.7.10.1"/>
    </reaction>
</comment>
<evidence type="ECO:0000259" key="28">
    <source>
        <dbReference type="PROSITE" id="PS50853"/>
    </source>
</evidence>
<reference evidence="29" key="2">
    <citation type="submission" date="2025-09" db="UniProtKB">
        <authorList>
            <consortium name="Ensembl"/>
        </authorList>
    </citation>
    <scope>IDENTIFICATION</scope>
</reference>
<keyword evidence="8 20" id="KW-0547">Nucleotide-binding</keyword>
<dbReference type="SMART" id="SM00219">
    <property type="entry name" value="TyrKc"/>
    <property type="match status" value="1"/>
</dbReference>
<dbReference type="PROSITE" id="PS50853">
    <property type="entry name" value="FN3"/>
    <property type="match status" value="1"/>
</dbReference>
<evidence type="ECO:0000256" key="8">
    <source>
        <dbReference type="ARBA" id="ARBA00022741"/>
    </source>
</evidence>
<feature type="domain" description="Fibronectin type-III" evidence="28">
    <location>
        <begin position="375"/>
        <end position="467"/>
    </location>
</feature>
<dbReference type="GO" id="GO:0016477">
    <property type="term" value="P:cell migration"/>
    <property type="evidence" value="ECO:0007669"/>
    <property type="project" value="TreeGrafter"/>
</dbReference>
<evidence type="ECO:0000256" key="5">
    <source>
        <dbReference type="ARBA" id="ARBA00022679"/>
    </source>
</evidence>
<dbReference type="InterPro" id="IPR003598">
    <property type="entry name" value="Ig_sub2"/>
</dbReference>
<comment type="subcellular location">
    <subcellularLocation>
        <location evidence="1">Membrane</location>
        <topology evidence="1">Single-pass type I membrane protein</topology>
    </subcellularLocation>
</comment>
<keyword evidence="30" id="KW-1185">Reference proteome</keyword>
<keyword evidence="13" id="KW-0829">Tyrosine-protein kinase</keyword>
<dbReference type="Gene3D" id="3.30.200.20">
    <property type="entry name" value="Phosphorylase Kinase, domain 1"/>
    <property type="match status" value="1"/>
</dbReference>
<dbReference type="InterPro" id="IPR013098">
    <property type="entry name" value="Ig_I-set"/>
</dbReference>
<dbReference type="Ensembl" id="ENSEBUT00000003120.1">
    <property type="protein sequence ID" value="ENSEBUP00000002759.1"/>
    <property type="gene ID" value="ENSEBUG00000002096.1"/>
</dbReference>
<dbReference type="InterPro" id="IPR050122">
    <property type="entry name" value="RTK"/>
</dbReference>
<comment type="similarity">
    <text evidence="2">Belongs to the protein kinase superfamily. CAMK Ser/Thr protein kinase family.</text>
</comment>
<dbReference type="InterPro" id="IPR003961">
    <property type="entry name" value="FN3_dom"/>
</dbReference>
<keyword evidence="9" id="KW-0418">Kinase</keyword>
<evidence type="ECO:0000256" key="19">
    <source>
        <dbReference type="PIRSR" id="PIRSR000615-1"/>
    </source>
</evidence>
<evidence type="ECO:0000256" key="4">
    <source>
        <dbReference type="ARBA" id="ARBA00022553"/>
    </source>
</evidence>
<dbReference type="FunFam" id="1.10.510.10:FF:000089">
    <property type="entry name" value="Tyrosine-protein kinase receptor TYRO3"/>
    <property type="match status" value="1"/>
</dbReference>
<dbReference type="InterPro" id="IPR001245">
    <property type="entry name" value="Ser-Thr/Tyr_kinase_cat_dom"/>
</dbReference>
<evidence type="ECO:0000259" key="27">
    <source>
        <dbReference type="PROSITE" id="PS50835"/>
    </source>
</evidence>
<keyword evidence="4" id="KW-0597">Phosphoprotein</keyword>
<dbReference type="PROSITE" id="PS50011">
    <property type="entry name" value="PROTEIN_KINASE_DOM"/>
    <property type="match status" value="1"/>
</dbReference>
<feature type="binding site" evidence="20">
    <location>
        <position position="708"/>
    </location>
    <ligand>
        <name>ATP</name>
        <dbReference type="ChEBI" id="CHEBI:30616"/>
    </ligand>
</feature>
<feature type="transmembrane region" description="Helical" evidence="24">
    <location>
        <begin position="479"/>
        <end position="503"/>
    </location>
</feature>
<dbReference type="FunFam" id="3.30.200.20:FF:000509">
    <property type="entry name" value="Tyrosine-protein kinase receptor UFO"/>
    <property type="match status" value="1"/>
</dbReference>
<keyword evidence="17" id="KW-0393">Immunoglobulin domain</keyword>
<dbReference type="PANTHER" id="PTHR24416">
    <property type="entry name" value="TYROSINE-PROTEIN KINASE RECEPTOR"/>
    <property type="match status" value="1"/>
</dbReference>
<dbReference type="CDD" id="cd00063">
    <property type="entry name" value="FN3"/>
    <property type="match status" value="2"/>
</dbReference>
<dbReference type="GO" id="GO:0005524">
    <property type="term" value="F:ATP binding"/>
    <property type="evidence" value="ECO:0007669"/>
    <property type="project" value="UniProtKB-UniRule"/>
</dbReference>
<keyword evidence="6 24" id="KW-0812">Transmembrane</keyword>
<feature type="active site" description="Proton acceptor" evidence="19">
    <location>
        <position position="704"/>
    </location>
</feature>
<evidence type="ECO:0000256" key="23">
    <source>
        <dbReference type="PROSITE-ProRule" id="PRU10141"/>
    </source>
</evidence>
<dbReference type="GO" id="GO:0006909">
    <property type="term" value="P:phagocytosis"/>
    <property type="evidence" value="ECO:0007669"/>
    <property type="project" value="TreeGrafter"/>
</dbReference>
<feature type="site" description="Important for interaction with phosphotyrosine-binding proteins" evidence="22">
    <location>
        <position position="847"/>
    </location>
</feature>
<dbReference type="AlphaFoldDB" id="A0A8C4N862"/>
<evidence type="ECO:0000256" key="12">
    <source>
        <dbReference type="ARBA" id="ARBA00023136"/>
    </source>
</evidence>
<dbReference type="SUPFAM" id="SSF49265">
    <property type="entry name" value="Fibronectin type III"/>
    <property type="match status" value="1"/>
</dbReference>
<evidence type="ECO:0000256" key="21">
    <source>
        <dbReference type="PIRSR" id="PIRSR000615-3"/>
    </source>
</evidence>
<dbReference type="InterPro" id="IPR007110">
    <property type="entry name" value="Ig-like_dom"/>
</dbReference>
<dbReference type="InterPro" id="IPR017441">
    <property type="entry name" value="Protein_kinase_ATP_BS"/>
</dbReference>
<dbReference type="PROSITE" id="PS50835">
    <property type="entry name" value="IG_LIKE"/>
    <property type="match status" value="2"/>
</dbReference>
<name>A0A8C4N862_EPTBU</name>
<dbReference type="SMART" id="SM00060">
    <property type="entry name" value="FN3"/>
    <property type="match status" value="2"/>
</dbReference>
<keyword evidence="5" id="KW-0808">Transferase</keyword>
<dbReference type="InterPro" id="IPR020635">
    <property type="entry name" value="Tyr_kinase_cat_dom"/>
</dbReference>
<dbReference type="PROSITE" id="PS00107">
    <property type="entry name" value="PROTEIN_KINASE_ATP"/>
    <property type="match status" value="1"/>
</dbReference>
<dbReference type="SMART" id="SM00409">
    <property type="entry name" value="IG"/>
    <property type="match status" value="2"/>
</dbReference>
<keyword evidence="25" id="KW-0732">Signal</keyword>
<evidence type="ECO:0000256" key="14">
    <source>
        <dbReference type="ARBA" id="ARBA00023157"/>
    </source>
</evidence>
<dbReference type="InterPro" id="IPR003599">
    <property type="entry name" value="Ig_sub"/>
</dbReference>
<keyword evidence="16" id="KW-0325">Glycoprotein</keyword>
<evidence type="ECO:0000256" key="18">
    <source>
        <dbReference type="ARBA" id="ARBA00051243"/>
    </source>
</evidence>
<dbReference type="Pfam" id="PF13927">
    <property type="entry name" value="Ig_3"/>
    <property type="match status" value="1"/>
</dbReference>
<keyword evidence="21" id="KW-0479">Metal-binding</keyword>
<keyword evidence="10 20" id="KW-0067">ATP-binding</keyword>
<dbReference type="Pfam" id="PF07679">
    <property type="entry name" value="I-set"/>
    <property type="match status" value="1"/>
</dbReference>
<feature type="domain" description="Protein kinase" evidence="26">
    <location>
        <begin position="566"/>
        <end position="839"/>
    </location>
</feature>
<dbReference type="GeneTree" id="ENSGT00940000160232"/>
<dbReference type="GO" id="GO:0004714">
    <property type="term" value="F:transmembrane receptor protein tyrosine kinase activity"/>
    <property type="evidence" value="ECO:0007669"/>
    <property type="project" value="UniProtKB-EC"/>
</dbReference>
<keyword evidence="11 24" id="KW-1133">Transmembrane helix</keyword>
<keyword evidence="7" id="KW-0677">Repeat</keyword>
<keyword evidence="15" id="KW-0675">Receptor</keyword>
<evidence type="ECO:0000256" key="25">
    <source>
        <dbReference type="SAM" id="SignalP"/>
    </source>
</evidence>
<dbReference type="GO" id="GO:0005886">
    <property type="term" value="C:plasma membrane"/>
    <property type="evidence" value="ECO:0007669"/>
    <property type="project" value="TreeGrafter"/>
</dbReference>
<dbReference type="InterPro" id="IPR036116">
    <property type="entry name" value="FN3_sf"/>
</dbReference>
<evidence type="ECO:0000256" key="16">
    <source>
        <dbReference type="ARBA" id="ARBA00023180"/>
    </source>
</evidence>
<dbReference type="Gene3D" id="1.10.510.10">
    <property type="entry name" value="Transferase(Phosphotransferase) domain 1"/>
    <property type="match status" value="1"/>
</dbReference>
<proteinExistence type="inferred from homology"/>
<evidence type="ECO:0000256" key="22">
    <source>
        <dbReference type="PIRSR" id="PIRSR000615-4"/>
    </source>
</evidence>
<evidence type="ECO:0000256" key="11">
    <source>
        <dbReference type="ARBA" id="ARBA00022989"/>
    </source>
</evidence>
<evidence type="ECO:0000259" key="26">
    <source>
        <dbReference type="PROSITE" id="PS50011"/>
    </source>
</evidence>
<dbReference type="Pfam" id="PF07714">
    <property type="entry name" value="PK_Tyr_Ser-Thr"/>
    <property type="match status" value="1"/>
</dbReference>
<keyword evidence="12 24" id="KW-0472">Membrane</keyword>
<keyword evidence="14" id="KW-1015">Disulfide bond</keyword>
<dbReference type="PIRSF" id="PIRSF000615">
    <property type="entry name" value="TyrPK_CSF1-R"/>
    <property type="match status" value="1"/>
</dbReference>
<evidence type="ECO:0000313" key="29">
    <source>
        <dbReference type="Ensembl" id="ENSEBUP00000002759.1"/>
    </source>
</evidence>
<evidence type="ECO:0000256" key="1">
    <source>
        <dbReference type="ARBA" id="ARBA00004479"/>
    </source>
</evidence>
<evidence type="ECO:0000256" key="15">
    <source>
        <dbReference type="ARBA" id="ARBA00023170"/>
    </source>
</evidence>
<dbReference type="InterPro" id="IPR000719">
    <property type="entry name" value="Prot_kinase_dom"/>
</dbReference>
<protein>
    <recommendedName>
        <fullName evidence="3">receptor protein-tyrosine kinase</fullName>
        <ecNumber evidence="3">2.7.10.1</ecNumber>
    </recommendedName>
</protein>
<dbReference type="GO" id="GO:0007399">
    <property type="term" value="P:nervous system development"/>
    <property type="evidence" value="ECO:0007669"/>
    <property type="project" value="TreeGrafter"/>
</dbReference>
<evidence type="ECO:0000256" key="17">
    <source>
        <dbReference type="ARBA" id="ARBA00023319"/>
    </source>
</evidence>
<dbReference type="GO" id="GO:0046872">
    <property type="term" value="F:metal ion binding"/>
    <property type="evidence" value="ECO:0007669"/>
    <property type="project" value="UniProtKB-KW"/>
</dbReference>
<dbReference type="InterPro" id="IPR013783">
    <property type="entry name" value="Ig-like_fold"/>
</dbReference>
<dbReference type="SUPFAM" id="SSF56112">
    <property type="entry name" value="Protein kinase-like (PK-like)"/>
    <property type="match status" value="1"/>
</dbReference>
<feature type="binding site" evidence="23">
    <location>
        <position position="599"/>
    </location>
    <ligand>
        <name>ATP</name>
        <dbReference type="ChEBI" id="CHEBI:30616"/>
    </ligand>
</feature>
<dbReference type="PRINTS" id="PR00109">
    <property type="entry name" value="TYRKINASE"/>
</dbReference>
<dbReference type="EC" id="2.7.10.1" evidence="3"/>
<feature type="binding site" evidence="21">
    <location>
        <position position="722"/>
    </location>
    <ligand>
        <name>Mg(2+)</name>
        <dbReference type="ChEBI" id="CHEBI:18420"/>
    </ligand>
</feature>
<dbReference type="InterPro" id="IPR011009">
    <property type="entry name" value="Kinase-like_dom_sf"/>
</dbReference>
<evidence type="ECO:0000256" key="20">
    <source>
        <dbReference type="PIRSR" id="PIRSR000615-2"/>
    </source>
</evidence>
<dbReference type="PROSITE" id="PS00109">
    <property type="entry name" value="PROTEIN_KINASE_TYR"/>
    <property type="match status" value="1"/>
</dbReference>
<evidence type="ECO:0000256" key="24">
    <source>
        <dbReference type="SAM" id="Phobius"/>
    </source>
</evidence>
<evidence type="ECO:0000313" key="30">
    <source>
        <dbReference type="Proteomes" id="UP000694388"/>
    </source>
</evidence>
<feature type="domain" description="Ig-like" evidence="27">
    <location>
        <begin position="126"/>
        <end position="203"/>
    </location>
</feature>
<dbReference type="InterPro" id="IPR008266">
    <property type="entry name" value="Tyr_kinase_AS"/>
</dbReference>
<feature type="chain" id="PRO_5034556338" description="receptor protein-tyrosine kinase" evidence="25">
    <location>
        <begin position="22"/>
        <end position="921"/>
    </location>
</feature>
<dbReference type="SMART" id="SM00408">
    <property type="entry name" value="IGc2"/>
    <property type="match status" value="2"/>
</dbReference>
<evidence type="ECO:0000256" key="10">
    <source>
        <dbReference type="ARBA" id="ARBA00022840"/>
    </source>
</evidence>
<keyword evidence="21" id="KW-0460">Magnesium</keyword>
<feature type="domain" description="Ig-like" evidence="27">
    <location>
        <begin position="7"/>
        <end position="121"/>
    </location>
</feature>
<dbReference type="GO" id="GO:0043235">
    <property type="term" value="C:receptor complex"/>
    <property type="evidence" value="ECO:0007669"/>
    <property type="project" value="TreeGrafter"/>
</dbReference>
<sequence length="921" mass="101880">MMCRPVPTLSSVMILLQFCAAQGLFFKQKPQNATVSVGKLTKLNCSAESGTPAVMRWIHDGVDLGASGAHHVMQFTLPLPSGWYNVVSMLKIDSVHRSDAGIYTCKVSDHVSVLEASAFLEIQGLPSFTEEPEPLAVLPGHPFNLTCSAQGPPEPVKISWHLDGKPWPGYTAEYSPSVLDMPGIWESCLISCHASNSKGVRVSPFVKIVVKVPPQAPSLLRLVQRSNHSVSISWEVPFDGHSPITSCKVQTETWEDKVLELGSTTTAPLVGHRSNLSLQRKDEYFEAPLVGDHSNMSLYREDEDLEDVGDGFPSNVQNTSSVTELVKGPLNNHTVTCLSPATFYHTRVSCGNDVGFSNWSAWLNVSTAEGVPSTSPSDLHLLPLAEGMNLSWAPVPQRQVNGILLGYKVLYRVLDSQQEVLDVGLQQYALFNISLATVGNLTMQVLAYTDAGDGPPSESITVSTHPPGEPVMSFPDKTWTPVLVGILFVVLIVALIGLIVAGLKRRKETAFGHHFCAVSISDEPVVSYRAQQSFSRHNEEVALAWLGVSEEVKSKLQDVLLERRHLILGKVLGEGEFGSVIEGSLCPEGSADDIKVAVKTMKMDICSRSEMDEFLSEAVCMKDFDHPNVICLIGVCLETSVQHRVPRPMVIIPFMQHGDLHSFLLRSRIGDNPSCIPLQSLMKFMIDAANGMEYLASKNFIHRDLAARNCMLHENMRVCVADFGLSKKIYSGDYYRQGRISKMPVKWIAIESLADRLYTTKSDVWSFGVTMWEIVTRGQMPYPGIQNHEIYDYLQQGYRLKQPSDCLDDLYAIMSSCWHVNPSERSSFDKLRRQLEDLLKSLPEIIYVNTEDMPPGAAGGLLDPSKEADHGLENGAKLPEDWMVFADVHCGVDEPEKRYVVPPSSELQHNKRAITSDEEFV</sequence>
<dbReference type="PANTHER" id="PTHR24416:SF628">
    <property type="entry name" value="TYROSINE-PROTEIN KINASE MER-LIKE"/>
    <property type="match status" value="1"/>
</dbReference>
<reference evidence="29" key="1">
    <citation type="submission" date="2025-08" db="UniProtKB">
        <authorList>
            <consortium name="Ensembl"/>
        </authorList>
    </citation>
    <scope>IDENTIFICATION</scope>
</reference>
<evidence type="ECO:0000256" key="3">
    <source>
        <dbReference type="ARBA" id="ARBA00011902"/>
    </source>
</evidence>
<feature type="binding site" evidence="21">
    <location>
        <position position="709"/>
    </location>
    <ligand>
        <name>Mg(2+)</name>
        <dbReference type="ChEBI" id="CHEBI:18420"/>
    </ligand>
</feature>